<dbReference type="PROSITE" id="PS00018">
    <property type="entry name" value="EF_HAND_1"/>
    <property type="match status" value="2"/>
</dbReference>
<dbReference type="CDD" id="cd00063">
    <property type="entry name" value="FN3"/>
    <property type="match status" value="1"/>
</dbReference>
<dbReference type="SUPFAM" id="SSF63446">
    <property type="entry name" value="Type I dockerin domain"/>
    <property type="match status" value="1"/>
</dbReference>
<feature type="chain" id="PRO_5026702190" evidence="3">
    <location>
        <begin position="25"/>
        <end position="2026"/>
    </location>
</feature>
<dbReference type="PROSITE" id="PS50853">
    <property type="entry name" value="FN3"/>
    <property type="match status" value="1"/>
</dbReference>
<dbReference type="GO" id="GO:0000272">
    <property type="term" value="P:polysaccharide catabolic process"/>
    <property type="evidence" value="ECO:0007669"/>
    <property type="project" value="InterPro"/>
</dbReference>
<dbReference type="SUPFAM" id="SSF49785">
    <property type="entry name" value="Galactose-binding domain-like"/>
    <property type="match status" value="2"/>
</dbReference>
<dbReference type="Pfam" id="PF13402">
    <property type="entry name" value="Peptidase_M60"/>
    <property type="match status" value="1"/>
</dbReference>
<dbReference type="InterPro" id="IPR008979">
    <property type="entry name" value="Galactose-bd-like_sf"/>
</dbReference>
<dbReference type="GO" id="GO:0004553">
    <property type="term" value="F:hydrolase activity, hydrolyzing O-glycosyl compounds"/>
    <property type="evidence" value="ECO:0007669"/>
    <property type="project" value="InterPro"/>
</dbReference>
<accession>A0A6N3F0L5</accession>
<feature type="signal peptide" evidence="3">
    <location>
        <begin position="1"/>
        <end position="24"/>
    </location>
</feature>
<dbReference type="Gene3D" id="2.60.120.260">
    <property type="entry name" value="Galactose-binding domain-like"/>
    <property type="match status" value="2"/>
</dbReference>
<keyword evidence="3" id="KW-0732">Signal</keyword>
<dbReference type="InterPro" id="IPR018247">
    <property type="entry name" value="EF_Hand_1_Ca_BS"/>
</dbReference>
<evidence type="ECO:0000256" key="1">
    <source>
        <dbReference type="ARBA" id="ARBA00023295"/>
    </source>
</evidence>
<dbReference type="InterPro" id="IPR016134">
    <property type="entry name" value="Dockerin_dom"/>
</dbReference>
<dbReference type="EMBL" id="CACRTO010000022">
    <property type="protein sequence ID" value="VYU45532.1"/>
    <property type="molecule type" value="Genomic_DNA"/>
</dbReference>
<name>A0A6N3F0L5_9CLOT</name>
<evidence type="ECO:0000313" key="8">
    <source>
        <dbReference type="EMBL" id="VYU45532.1"/>
    </source>
</evidence>
<proteinExistence type="predicted"/>
<dbReference type="InterPro" id="IPR000421">
    <property type="entry name" value="FA58C"/>
</dbReference>
<dbReference type="PROSITE" id="PS51766">
    <property type="entry name" value="DOCKERIN"/>
    <property type="match status" value="1"/>
</dbReference>
<dbReference type="SMART" id="SM01276">
    <property type="entry name" value="M60-like"/>
    <property type="match status" value="1"/>
</dbReference>
<evidence type="ECO:0000259" key="6">
    <source>
        <dbReference type="PROSITE" id="PS51723"/>
    </source>
</evidence>
<dbReference type="Pfam" id="PF00404">
    <property type="entry name" value="Dockerin_1"/>
    <property type="match status" value="1"/>
</dbReference>
<dbReference type="InterPro" id="IPR002105">
    <property type="entry name" value="Dockerin_1_rpt"/>
</dbReference>
<dbReference type="SMART" id="SM00060">
    <property type="entry name" value="FN3"/>
    <property type="match status" value="2"/>
</dbReference>
<evidence type="ECO:0000259" key="5">
    <source>
        <dbReference type="PROSITE" id="PS50853"/>
    </source>
</evidence>
<feature type="domain" description="Peptidase M60" evidence="6">
    <location>
        <begin position="1038"/>
        <end position="1430"/>
    </location>
</feature>
<keyword evidence="1" id="KW-0378">Hydrolase</keyword>
<dbReference type="InterPro" id="IPR036116">
    <property type="entry name" value="FN3_sf"/>
</dbReference>
<organism evidence="8">
    <name type="scientific">Clostridium tertium</name>
    <dbReference type="NCBI Taxonomy" id="1559"/>
    <lineage>
        <taxon>Bacteria</taxon>
        <taxon>Bacillati</taxon>
        <taxon>Bacillota</taxon>
        <taxon>Clostridia</taxon>
        <taxon>Eubacteriales</taxon>
        <taxon>Clostridiaceae</taxon>
        <taxon>Clostridium</taxon>
    </lineage>
</organism>
<dbReference type="InterPro" id="IPR042279">
    <property type="entry name" value="Pep_M60_3"/>
</dbReference>
<feature type="domain" description="Fibronectin type-III" evidence="5">
    <location>
        <begin position="493"/>
        <end position="588"/>
    </location>
</feature>
<dbReference type="InterPro" id="IPR013783">
    <property type="entry name" value="Ig-like_fold"/>
</dbReference>
<feature type="region of interest" description="Disordered" evidence="2">
    <location>
        <begin position="572"/>
        <end position="631"/>
    </location>
</feature>
<feature type="region of interest" description="Disordered" evidence="2">
    <location>
        <begin position="75"/>
        <end position="95"/>
    </location>
</feature>
<dbReference type="Gene3D" id="2.60.40.10">
    <property type="entry name" value="Immunoglobulins"/>
    <property type="match status" value="2"/>
</dbReference>
<dbReference type="Gene3D" id="1.10.390.30">
    <property type="entry name" value="Peptidase M60, enhancin-like domain 3"/>
    <property type="match status" value="1"/>
</dbReference>
<dbReference type="InterPro" id="IPR031161">
    <property type="entry name" value="Peptidase_M60_dom"/>
</dbReference>
<dbReference type="InterPro" id="IPR036439">
    <property type="entry name" value="Dockerin_dom_sf"/>
</dbReference>
<reference evidence="8" key="1">
    <citation type="submission" date="2019-11" db="EMBL/GenBank/DDBJ databases">
        <authorList>
            <person name="Feng L."/>
        </authorList>
    </citation>
    <scope>NUCLEOTIDE SEQUENCE</scope>
    <source>
        <strain evidence="8">CTertiumLFYP3</strain>
    </source>
</reference>
<evidence type="ECO:0000259" key="7">
    <source>
        <dbReference type="PROSITE" id="PS51766"/>
    </source>
</evidence>
<evidence type="ECO:0000256" key="2">
    <source>
        <dbReference type="SAM" id="MobiDB-lite"/>
    </source>
</evidence>
<gene>
    <name evidence="8" type="ORF">CTLFYP3_02497</name>
</gene>
<keyword evidence="1" id="KW-0326">Glycosidase</keyword>
<evidence type="ECO:0000256" key="3">
    <source>
        <dbReference type="SAM" id="SignalP"/>
    </source>
</evidence>
<protein>
    <submittedName>
        <fullName evidence="8">Fibronectin type III domain protein</fullName>
    </submittedName>
</protein>
<dbReference type="Gene3D" id="1.10.1330.10">
    <property type="entry name" value="Dockerin domain"/>
    <property type="match status" value="1"/>
</dbReference>
<dbReference type="PROSITE" id="PS50022">
    <property type="entry name" value="FA58C_3"/>
    <property type="match status" value="1"/>
</dbReference>
<dbReference type="RefSeq" id="WP_156626930.1">
    <property type="nucleotide sequence ID" value="NZ_CACRTO010000022.1"/>
</dbReference>
<sequence>MKQKISATLAVALIASQVQNVAYAETINNKEAIDIINEDILQNDKNNKDSNLEEIAESNNDITSTEDKVNDIENTENTEQAPEEEEKVQETENIEVTEEVKEIDEKVETETEETKETVENIDYEVTGKLELDINFSTPIKNETTENTNISVRLIGGSGEIGIIKLGSDNKSGVIGDTGITYTLEALNSKRSLLEDGDDSVYFYHLTFNRLPLGEYSLEILGDGYNTAKIDNINIQDSSKRVLVGTSDNNDNQAQDEVYPGAFLSGDVNSDKKVDKADYDTMKDKIKSKSYDANFDLNRDGKVDITDLSYVHKNMDKTSIDATILDTDPILNPNNIDINVNKTTEILEGNIRDILADNGAGVKLAPKNNAEISENNPIEIPINLSGKTRSTTNVEKITIEAPKDTAPGKGLISIPGQEDIKFDETNSKVIGTRNSDGKEVSVIEIDLKGQVAVSEITIKVTGGRGNKNLAEISKVNFLNNVYKEMPKPNMNIPVINNFTSSTAVGNEAMTLGWNHENNISGYEIKVEELNEDGSVKNISTYKTTENTLKIEKVNGYSTYRVSIQSLNGDWKSGYKDEQDDYNVDKVGSTNIENNSNDKDGDPDNVDENFNPRAWDSISGKLSSNADGEDGNKFGADSIIELQVIPETAPEGPEGIKIEGAYKGILNVSWKSHKKAKDYDLYYRKLGTGEWFKAKDPNEPKYVDSDPNNDIPDGVANLAPGEKTDKDELIRGTSYTITGLEDNATYEIKMTATNHHGTGGLSQTYLGATKGINPPKMSEYKLINRVVEGEEHTSNIIDVEYGKVDDKEHPNGMEGNKYAIVDNDFSTYWTSFTWNSSHNSGPTVTFDKEYTIDTIRLTTRLDGVYAYDVTYDYVPVRYFDSEKNEFVNVNAKYTTLKDKDNGTLYYEVKLPNPVTTSKIQTALRINPSYGKAQRSSISEIKFYEYDSLENDVAALFKGALMLELNDDVTQERIDELIKRANTIDSASMEYHPKQEQLLADLKRAQDLYNDIKLSDNIKTLDVGIRNNTWSDGGNTIGQSNDYQALGVAVKPGDTVNIYIGSSRKDTKFKLAITQHNGESGTYIKEYDQLLEVGKNEIVIPDSPFDMDYEKGGNLYLRFNDGFNDGQEVQVRVSGGTEIPHLNVNNMMDDASKESEVKELIREYIRNLKSYVSTVQDRYPKTVTPQDRAKNIYAYDAETSILNSTEIESDRVSLSLAADQVLKGIESGLAGNEDAQVNRVYDTLMAWEQLMKVSYAQQGLLEKPIDFDNDGKIGTNALEELNGKSEQQFFKDNKAPLNRINIKYQRMFTGAFMYASSHHVGIGYGSIQGMMQGVPFKFDENGNLLNSEEGQLFGWGINHEIGHVHDRPGLTYAEVTNNILALISQTFNDINTSRIEGASYNGAYNKVTSGSVGLASSGIDKLAMFWQLHLAYDNDYTYDMLDLNTDNDLENDTFYAKLYRATRENGVAPKEVGYDQTAQTFIIRSSDAIEKDLREYFEKWGIVASPETNKYLDSKGYEKEDKAIYYLNDEARRKRLKAIDNNDMSSITMDADTKVSGTFGVDKNGNAINEKSYLNQKEVPLRLSVDRDSDKILGYEIIRREATATGIKETPVGFVERDKESDVTEYTDVVDTLNNRAFEYKVKAYDYSLNVTKESTIGNIKVNHDGSISNKNWIFDTNTRSEDDVVNENTGHGQSQDGSINNIKDSDISTVYNASKTTNKDGQVISGDPYVTVDMGETKSIVGLKYTPGKPETKKFSIMNFFKKNSEITYNPISKYKVLVSEDGENWVKAHSGTFDTTKENTIYFNEAGNSDNTQLWAFNAKYVKLVAEGAETISIAELDILGPTGDNIEIGIDNGDKVYKNGIGRLKSDYEYAEGKVIEAGSIVITGEYKGDPAFNIPLVLNENDENFAMEAQAILLANLPEDSELGEVAEGTWLYWITPEQQGKIFEDGPNVKGSSIKAELYRYNKLDGDTPIGQRLVSDTFYLDIPGLDNLPQIDLNAGSARTINNSYNQVVEINSNVISEAVKNR</sequence>
<feature type="domain" description="Dockerin" evidence="7">
    <location>
        <begin position="260"/>
        <end position="323"/>
    </location>
</feature>
<dbReference type="PROSITE" id="PS51723">
    <property type="entry name" value="PEPTIDASE_M60"/>
    <property type="match status" value="1"/>
</dbReference>
<evidence type="ECO:0000259" key="4">
    <source>
        <dbReference type="PROSITE" id="PS50022"/>
    </source>
</evidence>
<feature type="domain" description="F5/8 type C" evidence="4">
    <location>
        <begin position="1664"/>
        <end position="1841"/>
    </location>
</feature>
<dbReference type="SUPFAM" id="SSF49265">
    <property type="entry name" value="Fibronectin type III"/>
    <property type="match status" value="2"/>
</dbReference>
<dbReference type="InterPro" id="IPR003961">
    <property type="entry name" value="FN3_dom"/>
</dbReference>